<evidence type="ECO:0000313" key="9">
    <source>
        <dbReference type="Proteomes" id="UP000191144"/>
    </source>
</evidence>
<dbReference type="SUPFAM" id="SSF52833">
    <property type="entry name" value="Thioredoxin-like"/>
    <property type="match status" value="1"/>
</dbReference>
<dbReference type="InterPro" id="IPR036249">
    <property type="entry name" value="Thioredoxin-like_sf"/>
</dbReference>
<evidence type="ECO:0000256" key="4">
    <source>
        <dbReference type="ARBA" id="ARBA00022989"/>
    </source>
</evidence>
<keyword evidence="3 6" id="KW-0812">Transmembrane</keyword>
<dbReference type="EMBL" id="LT598480">
    <property type="protein sequence ID" value="SCV03623.1"/>
    <property type="molecule type" value="Genomic_DNA"/>
</dbReference>
<feature type="transmembrane region" description="Helical" evidence="6">
    <location>
        <begin position="256"/>
        <end position="280"/>
    </location>
</feature>
<dbReference type="PANTHER" id="PTHR12692">
    <property type="entry name" value="DOLICHYL-DIPHOSPHOOLIGOSACCHARIDE--PROTEIN GLYCOSYLTRANSFERASE-RELATED"/>
    <property type="match status" value="1"/>
</dbReference>
<evidence type="ECO:0000256" key="7">
    <source>
        <dbReference type="SAM" id="SignalP"/>
    </source>
</evidence>
<keyword evidence="4 6" id="KW-1133">Transmembrane helix</keyword>
<dbReference type="InterPro" id="IPR021149">
    <property type="entry name" value="OligosaccharylTrfase_OST3/OST6"/>
</dbReference>
<dbReference type="Pfam" id="PF04756">
    <property type="entry name" value="OST3_OST6"/>
    <property type="match status" value="1"/>
</dbReference>
<dbReference type="CDD" id="cd02947">
    <property type="entry name" value="TRX_family"/>
    <property type="match status" value="1"/>
</dbReference>
<accession>A0A1G4KGJ7</accession>
<evidence type="ECO:0000256" key="1">
    <source>
        <dbReference type="ARBA" id="ARBA00004477"/>
    </source>
</evidence>
<sequence length="323" mass="37438">MRFQAVFWLLSLVQSIYCLQWDEIIHLRDQDGLIEVTDDNYDVLSKGSRPFYSILYVTTSQTNSNGEKCDLCDEFEANVRKVSRAMLDQLSEEINQDAFFFKLDVSHCKSFVQEMGLKTIPHLLVYPPHPKDGNFSWTQNQFFQYKITAETSKDPLKFAHYLAKILNVYIQMALDFDITEFSYYFVASLAAFYTFKKKILPRISRKGMFFSLCFSLAIILTSITGYKFTQMNNIPLIARNQDGRIMFFSGGMGWQFGIEILTVTGMYMWLGGSFVGMILLPRLKLRPVTFNVTAFTLLVFGAFGFVYFIECFRIKQPDYPFGM</sequence>
<keyword evidence="5 6" id="KW-0472">Membrane</keyword>
<dbReference type="GO" id="GO:0018279">
    <property type="term" value="P:protein N-linked glycosylation via asparagine"/>
    <property type="evidence" value="ECO:0007669"/>
    <property type="project" value="TreeGrafter"/>
</dbReference>
<organism evidence="8 9">
    <name type="scientific">Lachancea meyersii CBS 8951</name>
    <dbReference type="NCBI Taxonomy" id="1266667"/>
    <lineage>
        <taxon>Eukaryota</taxon>
        <taxon>Fungi</taxon>
        <taxon>Dikarya</taxon>
        <taxon>Ascomycota</taxon>
        <taxon>Saccharomycotina</taxon>
        <taxon>Saccharomycetes</taxon>
        <taxon>Saccharomycetales</taxon>
        <taxon>Saccharomycetaceae</taxon>
        <taxon>Lachancea</taxon>
    </lineage>
</organism>
<feature type="transmembrane region" description="Helical" evidence="6">
    <location>
        <begin position="292"/>
        <end position="309"/>
    </location>
</feature>
<proteinExistence type="inferred from homology"/>
<comment type="similarity">
    <text evidence="2">Belongs to the OST3/OST6 family.</text>
</comment>
<feature type="transmembrane region" description="Helical" evidence="6">
    <location>
        <begin position="207"/>
        <end position="226"/>
    </location>
</feature>
<gene>
    <name evidence="8" type="ORF">LAME_0H11914G</name>
</gene>
<dbReference type="Proteomes" id="UP000191144">
    <property type="component" value="Chromosome H"/>
</dbReference>
<feature type="transmembrane region" description="Helical" evidence="6">
    <location>
        <begin position="178"/>
        <end position="195"/>
    </location>
</feature>
<comment type="subcellular location">
    <subcellularLocation>
        <location evidence="1">Endoplasmic reticulum membrane</location>
        <topology evidence="1">Multi-pass membrane protein</topology>
    </subcellularLocation>
</comment>
<dbReference type="PANTHER" id="PTHR12692:SF3">
    <property type="entry name" value="DOLICHYL-DIPHOSPHOOLIGOSACCHARIDE--PROTEIN GLYCOSYLTRANSFERASE SUBUNIT OST6"/>
    <property type="match status" value="1"/>
</dbReference>
<protein>
    <submittedName>
        <fullName evidence="8">LAME_0H11914g1_1</fullName>
    </submittedName>
</protein>
<dbReference type="OrthoDB" id="67566at2759"/>
<feature type="chain" id="PRO_5009236534" evidence="7">
    <location>
        <begin position="19"/>
        <end position="323"/>
    </location>
</feature>
<reference evidence="9" key="1">
    <citation type="submission" date="2016-03" db="EMBL/GenBank/DDBJ databases">
        <authorList>
            <person name="Devillers Hugo."/>
        </authorList>
    </citation>
    <scope>NUCLEOTIDE SEQUENCE [LARGE SCALE GENOMIC DNA]</scope>
</reference>
<evidence type="ECO:0000313" key="8">
    <source>
        <dbReference type="EMBL" id="SCV03623.1"/>
    </source>
</evidence>
<keyword evidence="7" id="KW-0732">Signal</keyword>
<evidence type="ECO:0000256" key="5">
    <source>
        <dbReference type="ARBA" id="ARBA00023136"/>
    </source>
</evidence>
<evidence type="ECO:0000256" key="3">
    <source>
        <dbReference type="ARBA" id="ARBA00022692"/>
    </source>
</evidence>
<dbReference type="AlphaFoldDB" id="A0A1G4KGJ7"/>
<evidence type="ECO:0000256" key="2">
    <source>
        <dbReference type="ARBA" id="ARBA00009561"/>
    </source>
</evidence>
<dbReference type="Gene3D" id="3.40.30.10">
    <property type="entry name" value="Glutaredoxin"/>
    <property type="match status" value="1"/>
</dbReference>
<evidence type="ECO:0000256" key="6">
    <source>
        <dbReference type="SAM" id="Phobius"/>
    </source>
</evidence>
<keyword evidence="9" id="KW-1185">Reference proteome</keyword>
<dbReference type="GO" id="GO:0008250">
    <property type="term" value="C:oligosaccharyltransferase complex"/>
    <property type="evidence" value="ECO:0007669"/>
    <property type="project" value="TreeGrafter"/>
</dbReference>
<feature type="signal peptide" evidence="7">
    <location>
        <begin position="1"/>
        <end position="18"/>
    </location>
</feature>
<name>A0A1G4KGJ7_9SACH</name>